<organism evidence="2 3">
    <name type="scientific">Agromyces protaetiae</name>
    <dbReference type="NCBI Taxonomy" id="2509455"/>
    <lineage>
        <taxon>Bacteria</taxon>
        <taxon>Bacillati</taxon>
        <taxon>Actinomycetota</taxon>
        <taxon>Actinomycetes</taxon>
        <taxon>Micrococcales</taxon>
        <taxon>Microbacteriaceae</taxon>
        <taxon>Agromyces</taxon>
    </lineage>
</organism>
<accession>A0A4P6FCP1</accession>
<dbReference type="AlphaFoldDB" id="A0A4P6FCP1"/>
<feature type="transmembrane region" description="Helical" evidence="1">
    <location>
        <begin position="198"/>
        <end position="216"/>
    </location>
</feature>
<dbReference type="InterPro" id="IPR009781">
    <property type="entry name" value="DUF1345"/>
</dbReference>
<evidence type="ECO:0000256" key="1">
    <source>
        <dbReference type="SAM" id="Phobius"/>
    </source>
</evidence>
<sequence>MRDRDGVLPAAGREHEAMGVRYVSDLARANWSSLSSTIVGAGAAVVFVATRTDPAEREITTVLIAFYLVAWPVFVTAYLVWTHLVYSQRGPRSLTMTARQEARSRRNPWVRLIGSGSASNWALSGALVAVVLTVLVAQRPGLRDEWIFVVLALLTVASSWVLMVYSFALEYLRLASVSDGGEAPIEPDAAGDPVFSDYLTLAILLSCMAATVSATIRSRRAWILVRVNVLFAFTFNTVIVAMTVSLLFGGLPA</sequence>
<gene>
    <name evidence="2" type="ORF">ET445_08810</name>
</gene>
<feature type="transmembrane region" description="Helical" evidence="1">
    <location>
        <begin position="62"/>
        <end position="81"/>
    </location>
</feature>
<feature type="transmembrane region" description="Helical" evidence="1">
    <location>
        <begin position="146"/>
        <end position="168"/>
    </location>
</feature>
<keyword evidence="3" id="KW-1185">Reference proteome</keyword>
<feature type="transmembrane region" description="Helical" evidence="1">
    <location>
        <begin position="31"/>
        <end position="50"/>
    </location>
</feature>
<name>A0A4P6FCP1_9MICO</name>
<dbReference type="EMBL" id="CP035491">
    <property type="protein sequence ID" value="QAY73426.1"/>
    <property type="molecule type" value="Genomic_DNA"/>
</dbReference>
<feature type="transmembrane region" description="Helical" evidence="1">
    <location>
        <begin position="228"/>
        <end position="251"/>
    </location>
</feature>
<keyword evidence="1" id="KW-0472">Membrane</keyword>
<proteinExistence type="predicted"/>
<evidence type="ECO:0000313" key="2">
    <source>
        <dbReference type="EMBL" id="QAY73426.1"/>
    </source>
</evidence>
<dbReference type="KEGG" id="agf:ET445_08810"/>
<dbReference type="Pfam" id="PF07077">
    <property type="entry name" value="DUF1345"/>
    <property type="match status" value="1"/>
</dbReference>
<protein>
    <submittedName>
        <fullName evidence="2">DUF1345 domain-containing protein</fullName>
    </submittedName>
</protein>
<keyword evidence="1" id="KW-0812">Transmembrane</keyword>
<feature type="transmembrane region" description="Helical" evidence="1">
    <location>
        <begin position="118"/>
        <end position="137"/>
    </location>
</feature>
<dbReference type="Proteomes" id="UP000291259">
    <property type="component" value="Chromosome"/>
</dbReference>
<dbReference type="OrthoDB" id="4964691at2"/>
<reference evidence="2 3" key="1">
    <citation type="submission" date="2019-01" db="EMBL/GenBank/DDBJ databases">
        <title>Genome sequencing of strain FW100M-8.</title>
        <authorList>
            <person name="Heo J."/>
            <person name="Kim S.-J."/>
            <person name="Kim J.-S."/>
            <person name="Hong S.-B."/>
            <person name="Kwon S.-W."/>
        </authorList>
    </citation>
    <scope>NUCLEOTIDE SEQUENCE [LARGE SCALE GENOMIC DNA]</scope>
    <source>
        <strain evidence="2 3">FW100M-8</strain>
    </source>
</reference>
<evidence type="ECO:0000313" key="3">
    <source>
        <dbReference type="Proteomes" id="UP000291259"/>
    </source>
</evidence>
<keyword evidence="1" id="KW-1133">Transmembrane helix</keyword>